<proteinExistence type="predicted"/>
<dbReference type="EMBL" id="VSSQ01005205">
    <property type="protein sequence ID" value="MPM28258.1"/>
    <property type="molecule type" value="Genomic_DNA"/>
</dbReference>
<evidence type="ECO:0000256" key="5">
    <source>
        <dbReference type="ARBA" id="ARBA00023136"/>
    </source>
</evidence>
<name>A0A644YJR6_9ZZZZ</name>
<evidence type="ECO:0000256" key="4">
    <source>
        <dbReference type="ARBA" id="ARBA00022989"/>
    </source>
</evidence>
<dbReference type="PANTHER" id="PTHR39083:SF1">
    <property type="entry name" value="CYCLIC DI-GMP-BINDING PROTEIN"/>
    <property type="match status" value="1"/>
</dbReference>
<accession>A0A644YJR6</accession>
<dbReference type="GO" id="GO:0006011">
    <property type="term" value="P:UDP-alpha-D-glucose metabolic process"/>
    <property type="evidence" value="ECO:0007669"/>
    <property type="project" value="InterPro"/>
</dbReference>
<sequence length="516" mass="57221">MSNYPSPFLDNYLASKINTVVYLPESPDHVTLAALLDMASNWGMRELSGVPQRMEVRFGEPGQVPANEVVLGQTSNWFPNQNLPNDAPVITLRELPGGYSRLLITGETTNSLAKAIDALNRPQLTKTFFGQQMVLSAPLNSKAAKATNIVTGKSGRYTLVDLGYAEDIAVSGAFHQEAVLNIPRPSNYKIGDGSYIETHFRHSRILDPKKSALTVYINDIPIRATALIAENAEQGILKVPIPGSEQNKPMWRVRFGFYHDLGIVDCSKRYDEVAWSVIEKETTVFLKPGKVEQFPEWGDFPNSFSDSSNGNINLTMLLPEQPSQEELSAAFKLAYFIGQNNKRKIKWHVQTASNFDERTAVGTVIAIGRNDDTNQWTALQKYLSVFPESNSGFHIASWVEVMPESLRDFDIYQIGKIDNDRLLYAFMYTNPARINELLNLALLSGSPLTGQVALVDAQGNHASFSQQLIEAENNGFVAWLNTIVEGIGAVGAIYLTVTIAIIAATLVLMFFMRKHP</sequence>
<dbReference type="AlphaFoldDB" id="A0A644YJR6"/>
<comment type="subcellular location">
    <subcellularLocation>
        <location evidence="1">Cell membrane</location>
        <topology evidence="1">Single-pass membrane protein</topology>
    </subcellularLocation>
</comment>
<protein>
    <recommendedName>
        <fullName evidence="8">Cellulose synthase regulatory subunit</fullName>
    </recommendedName>
</protein>
<evidence type="ECO:0008006" key="8">
    <source>
        <dbReference type="Google" id="ProtNLM"/>
    </source>
</evidence>
<evidence type="ECO:0000256" key="3">
    <source>
        <dbReference type="ARBA" id="ARBA00022692"/>
    </source>
</evidence>
<dbReference type="Pfam" id="PF03170">
    <property type="entry name" value="BcsB"/>
    <property type="match status" value="1"/>
</dbReference>
<keyword evidence="2" id="KW-1003">Cell membrane</keyword>
<comment type="caution">
    <text evidence="7">The sequence shown here is derived from an EMBL/GenBank/DDBJ whole genome shotgun (WGS) entry which is preliminary data.</text>
</comment>
<evidence type="ECO:0000256" key="6">
    <source>
        <dbReference type="SAM" id="Phobius"/>
    </source>
</evidence>
<evidence type="ECO:0000256" key="2">
    <source>
        <dbReference type="ARBA" id="ARBA00022475"/>
    </source>
</evidence>
<keyword evidence="4 6" id="KW-1133">Transmembrane helix</keyword>
<dbReference type="GO" id="GO:0005886">
    <property type="term" value="C:plasma membrane"/>
    <property type="evidence" value="ECO:0007669"/>
    <property type="project" value="UniProtKB-SubCell"/>
</dbReference>
<dbReference type="InterPro" id="IPR018513">
    <property type="entry name" value="Cell_synthase_bac"/>
</dbReference>
<keyword evidence="3 6" id="KW-0812">Transmembrane</keyword>
<feature type="transmembrane region" description="Helical" evidence="6">
    <location>
        <begin position="491"/>
        <end position="511"/>
    </location>
</feature>
<gene>
    <name evidence="7" type="ORF">SDC9_74778</name>
</gene>
<evidence type="ECO:0000256" key="1">
    <source>
        <dbReference type="ARBA" id="ARBA00004162"/>
    </source>
</evidence>
<keyword evidence="5 6" id="KW-0472">Membrane</keyword>
<dbReference type="PANTHER" id="PTHR39083">
    <property type="entry name" value="CYCLIC DI-GMP-BINDING PROTEIN"/>
    <property type="match status" value="1"/>
</dbReference>
<organism evidence="7">
    <name type="scientific">bioreactor metagenome</name>
    <dbReference type="NCBI Taxonomy" id="1076179"/>
    <lineage>
        <taxon>unclassified sequences</taxon>
        <taxon>metagenomes</taxon>
        <taxon>ecological metagenomes</taxon>
    </lineage>
</organism>
<reference evidence="7" key="1">
    <citation type="submission" date="2019-08" db="EMBL/GenBank/DDBJ databases">
        <authorList>
            <person name="Kucharzyk K."/>
            <person name="Murdoch R.W."/>
            <person name="Higgins S."/>
            <person name="Loffler F."/>
        </authorList>
    </citation>
    <scope>NUCLEOTIDE SEQUENCE</scope>
</reference>
<evidence type="ECO:0000313" key="7">
    <source>
        <dbReference type="EMBL" id="MPM28258.1"/>
    </source>
</evidence>
<dbReference type="Gene3D" id="2.60.120.260">
    <property type="entry name" value="Galactose-binding domain-like"/>
    <property type="match status" value="1"/>
</dbReference>